<dbReference type="SUPFAM" id="SSF50969">
    <property type="entry name" value="YVTN repeat-like/Quinoprotein amine dehydrogenase"/>
    <property type="match status" value="1"/>
</dbReference>
<comment type="caution">
    <text evidence="3">The sequence shown here is derived from an EMBL/GenBank/DDBJ whole genome shotgun (WGS) entry which is preliminary data.</text>
</comment>
<keyword evidence="4" id="KW-1185">Reference proteome</keyword>
<dbReference type="GO" id="GO:0042594">
    <property type="term" value="P:response to starvation"/>
    <property type="evidence" value="ECO:0007669"/>
    <property type="project" value="TreeGrafter"/>
</dbReference>
<dbReference type="InParanoid" id="A0A401G9K4"/>
<dbReference type="InterPro" id="IPR045142">
    <property type="entry name" value="BCAS3-like"/>
</dbReference>
<dbReference type="PANTHER" id="PTHR13268:SF0">
    <property type="entry name" value="BCAS3 MICROTUBULE ASSOCIATED CELL MIGRATION FACTOR"/>
    <property type="match status" value="1"/>
</dbReference>
<feature type="compositionally biased region" description="Basic and acidic residues" evidence="1">
    <location>
        <begin position="48"/>
        <end position="59"/>
    </location>
</feature>
<dbReference type="Gene3D" id="2.130.10.10">
    <property type="entry name" value="YVTN repeat-like/Quinoprotein amine dehydrogenase"/>
    <property type="match status" value="1"/>
</dbReference>
<dbReference type="EMBL" id="BFAD01000002">
    <property type="protein sequence ID" value="GBE78829.1"/>
    <property type="molecule type" value="Genomic_DNA"/>
</dbReference>
<proteinExistence type="predicted"/>
<feature type="region of interest" description="Disordered" evidence="1">
    <location>
        <begin position="1241"/>
        <end position="1263"/>
    </location>
</feature>
<dbReference type="InterPro" id="IPR011044">
    <property type="entry name" value="Quino_amine_DH_bsu"/>
</dbReference>
<protein>
    <recommendedName>
        <fullName evidence="2">BCAS3 WD40 domain-containing protein</fullName>
    </recommendedName>
</protein>
<feature type="domain" description="BCAS3 WD40" evidence="2">
    <location>
        <begin position="240"/>
        <end position="331"/>
    </location>
</feature>
<feature type="region of interest" description="Disordered" evidence="1">
    <location>
        <begin position="1172"/>
        <end position="1193"/>
    </location>
</feature>
<gene>
    <name evidence="3" type="ORF">SCP_0200260</name>
</gene>
<dbReference type="InterPro" id="IPR015943">
    <property type="entry name" value="WD40/YVTN_repeat-like_dom_sf"/>
</dbReference>
<dbReference type="PANTHER" id="PTHR13268">
    <property type="entry name" value="BREAST CARCINOMA AMPLIFIED SEQUENCE 3"/>
    <property type="match status" value="1"/>
</dbReference>
<dbReference type="GO" id="GO:0006914">
    <property type="term" value="P:autophagy"/>
    <property type="evidence" value="ECO:0007669"/>
    <property type="project" value="InterPro"/>
</dbReference>
<feature type="region of interest" description="Disordered" evidence="1">
    <location>
        <begin position="144"/>
        <end position="218"/>
    </location>
</feature>
<dbReference type="OrthoDB" id="25778at2759"/>
<feature type="region of interest" description="Disordered" evidence="1">
    <location>
        <begin position="1"/>
        <end position="59"/>
    </location>
</feature>
<feature type="region of interest" description="Disordered" evidence="1">
    <location>
        <begin position="893"/>
        <end position="919"/>
    </location>
</feature>
<sequence>MPSQNIRNVLPSSSPRYPHTHSLVDDDLSPESPYLGEPSSFGSQHPHPGSEPDEPLRIVEPHRPYLIPVDDRAPGSDLDEGFASDGMPASPLVLPADKCELATPERQGRTVGHVRAPVLAREPTTLESFSRTIRNYVPSSIPIPSAGPIPPRISRPESFGSFLSPSRLNRASSQHAHESRGKRRGSEASHPSWEREYTPVFNLDEEVPEGSTRYPGLAPDETRAEEVLWAGWDSLVEDDAEKPRRLLILGYPSGLQIWDCTDLGAVSELLNLSRDWGAVMSAGVLPNPRLSSKDDPMREKRPVLGVVSEARDNIEFVVYSLRTHEVVKRLPTPSLRAFSASDNFIILSTSNPVNLHILSSSTFGVLYTIPSASLVPFASASPSRTGSSNINLKKSSNNPNSNVSHIDLDDNGVIGADRRPQHHHQHHHHYQHHIDTPRAVYAHSRRLLAFASPLTPAPAVAPGAHPNLHSAPAMLTESSPKFALGMSQAELGSAAIKLGGTVLSGMKSLGGLAISAARAGVSAAVAADGSGSGTGSEGPSGLSKMFFSRSAPSAGAGVGGAHQRRVSQPSSEGGRPDVPEIERERRAYIAPAPLSGGCNVTVVDLQPLLSSLSSAEAPPKRPVVVAEFVASKYQPVSCLRFSADGTRLVVSLKDGHSAKIYQLRPAPRVLRSPLSVPQVDEADSRQRHQRDESAVFDVPEGALEPPRHVYTLQRGRTSAVVEGLACAGDGRWVALATRKRTVHVFATNPYGGRTDDVSHLAGKVVNASELQPYPTELTPIVRLRTSKTPPPESCPAPLAFMFLRSSPSTLPSNLLPSIPPHYSTSSSPSSVHSASHANPLALRTPRNLQDVLVFDPYDGTLSLCRIVVERSAASSDHTVGSVPVVGTTSTSLPGVSSLGRLSTSPASSGSPRRASGLSQMMERPAELVAKESRVGTWVLRRGSLKDWPEVRTAWAGERKVGRLASADWLSRAELSTCSSSPRILPRSIYLSHQFSFYVFGEDYHALIRSYRFDVPAKKIEVRKEVEVSAYAIDSGEAFVQGFQGTRDMNPVSSSFDEPLASAIQGDLPHLKPSPPVLPMYPNGTSGSGARSLRNAIPIRTVAGIGDTMSEGLGRLRREIGKVRSPRLSAREGHGLPESVPLEFAEEDEDFFVDARALQSGNMQCAAIDMMRSTSRGRGGDSGESLSLSTPSPNLEPLAAEDGMEGVWQGWEPEDQQAVEDAERFNDITIGFMDEEQETMREVARSRQALGFGGGKKPRKSRKR</sequence>
<feature type="compositionally biased region" description="Basic and acidic residues" evidence="1">
    <location>
        <begin position="175"/>
        <end position="197"/>
    </location>
</feature>
<evidence type="ECO:0000313" key="3">
    <source>
        <dbReference type="EMBL" id="GBE78829.1"/>
    </source>
</evidence>
<dbReference type="GeneID" id="38775746"/>
<feature type="region of interest" description="Disordered" evidence="1">
    <location>
        <begin position="553"/>
        <end position="578"/>
    </location>
</feature>
<feature type="compositionally biased region" description="Polar residues" evidence="1">
    <location>
        <begin position="1"/>
        <end position="15"/>
    </location>
</feature>
<evidence type="ECO:0000256" key="1">
    <source>
        <dbReference type="SAM" id="MobiDB-lite"/>
    </source>
</evidence>
<evidence type="ECO:0000313" key="4">
    <source>
        <dbReference type="Proteomes" id="UP000287166"/>
    </source>
</evidence>
<dbReference type="Proteomes" id="UP000287166">
    <property type="component" value="Unassembled WGS sequence"/>
</dbReference>
<organism evidence="3 4">
    <name type="scientific">Sparassis crispa</name>
    <dbReference type="NCBI Taxonomy" id="139825"/>
    <lineage>
        <taxon>Eukaryota</taxon>
        <taxon>Fungi</taxon>
        <taxon>Dikarya</taxon>
        <taxon>Basidiomycota</taxon>
        <taxon>Agaricomycotina</taxon>
        <taxon>Agaricomycetes</taxon>
        <taxon>Polyporales</taxon>
        <taxon>Sparassidaceae</taxon>
        <taxon>Sparassis</taxon>
    </lineage>
</organism>
<dbReference type="GO" id="GO:0005737">
    <property type="term" value="C:cytoplasm"/>
    <property type="evidence" value="ECO:0007669"/>
    <property type="project" value="TreeGrafter"/>
</dbReference>
<dbReference type="RefSeq" id="XP_027609742.1">
    <property type="nucleotide sequence ID" value="XM_027753941.1"/>
</dbReference>
<evidence type="ECO:0000259" key="2">
    <source>
        <dbReference type="Pfam" id="PF21034"/>
    </source>
</evidence>
<feature type="compositionally biased region" description="Polar residues" evidence="1">
    <location>
        <begin position="161"/>
        <end position="174"/>
    </location>
</feature>
<feature type="region of interest" description="Disordered" evidence="1">
    <location>
        <begin position="385"/>
        <end position="405"/>
    </location>
</feature>
<dbReference type="AlphaFoldDB" id="A0A401G9K4"/>
<feature type="compositionally biased region" description="Low complexity" evidence="1">
    <location>
        <begin position="901"/>
        <end position="918"/>
    </location>
</feature>
<accession>A0A401G9K4</accession>
<reference evidence="3 4" key="1">
    <citation type="journal article" date="2018" name="Sci. Rep.">
        <title>Genome sequence of the cauliflower mushroom Sparassis crispa (Hanabiratake) and its association with beneficial usage.</title>
        <authorList>
            <person name="Kiyama R."/>
            <person name="Furutani Y."/>
            <person name="Kawaguchi K."/>
            <person name="Nakanishi T."/>
        </authorList>
    </citation>
    <scope>NUCLEOTIDE SEQUENCE [LARGE SCALE GENOMIC DNA]</scope>
</reference>
<feature type="domain" description="BCAS3 WD40" evidence="2">
    <location>
        <begin position="707"/>
        <end position="788"/>
    </location>
</feature>
<name>A0A401G9K4_9APHY</name>
<feature type="compositionally biased region" description="Low complexity" evidence="1">
    <location>
        <begin position="387"/>
        <end position="404"/>
    </location>
</feature>
<dbReference type="Pfam" id="PF21034">
    <property type="entry name" value="BCAS3_WD40"/>
    <property type="match status" value="2"/>
</dbReference>
<dbReference type="STRING" id="139825.A0A401G9K4"/>
<dbReference type="InterPro" id="IPR048382">
    <property type="entry name" value="BCAS3_WD40"/>
</dbReference>